<evidence type="ECO:0000256" key="1">
    <source>
        <dbReference type="SAM" id="MobiDB-lite"/>
    </source>
</evidence>
<sequence>MCHWTLEIWITYTDTEMVARPGVGGPRRTTASRYPAERQKVHQMTVVSAPVETEGSPFDRNCDSCGRSFTVRIRLRRSDLDDLARVNGWHIGTDTTWCPGCRCARMSLSTS</sequence>
<comment type="caution">
    <text evidence="2">The sequence shown here is derived from an EMBL/GenBank/DDBJ whole genome shotgun (WGS) entry which is preliminary data.</text>
</comment>
<proteinExistence type="predicted"/>
<keyword evidence="3" id="KW-1185">Reference proteome</keyword>
<evidence type="ECO:0000313" key="2">
    <source>
        <dbReference type="EMBL" id="GAB42610.1"/>
    </source>
</evidence>
<protein>
    <submittedName>
        <fullName evidence="2">Uncharacterized protein</fullName>
    </submittedName>
</protein>
<name>A0ABQ0H9S7_9ACTN</name>
<feature type="region of interest" description="Disordered" evidence="1">
    <location>
        <begin position="21"/>
        <end position="46"/>
    </location>
</feature>
<dbReference type="EMBL" id="BAFD01000019">
    <property type="protein sequence ID" value="GAB42610.1"/>
    <property type="molecule type" value="Genomic_DNA"/>
</dbReference>
<organism evidence="2 3">
    <name type="scientific">Gordonia terrae NBRC 100016</name>
    <dbReference type="NCBI Taxonomy" id="1089454"/>
    <lineage>
        <taxon>Bacteria</taxon>
        <taxon>Bacillati</taxon>
        <taxon>Actinomycetota</taxon>
        <taxon>Actinomycetes</taxon>
        <taxon>Mycobacteriales</taxon>
        <taxon>Gordoniaceae</taxon>
        <taxon>Gordonia</taxon>
    </lineage>
</organism>
<accession>A0ABQ0H9S7</accession>
<dbReference type="Proteomes" id="UP000004881">
    <property type="component" value="Unassembled WGS sequence"/>
</dbReference>
<gene>
    <name evidence="2" type="ORF">GOTRE_019_00360</name>
</gene>
<evidence type="ECO:0000313" key="3">
    <source>
        <dbReference type="Proteomes" id="UP000004881"/>
    </source>
</evidence>
<reference evidence="2 3" key="1">
    <citation type="submission" date="2012-02" db="EMBL/GenBank/DDBJ databases">
        <title>Whole genome shotgun sequence of Gordonia terrae NBRC 100016.</title>
        <authorList>
            <person name="Takarada H."/>
            <person name="Hosoyama A."/>
            <person name="Tsuchikane K."/>
            <person name="Katsumata H."/>
            <person name="Yamazaki S."/>
            <person name="Fujita N."/>
        </authorList>
    </citation>
    <scope>NUCLEOTIDE SEQUENCE [LARGE SCALE GENOMIC DNA]</scope>
    <source>
        <strain evidence="2 3">NBRC 100016</strain>
    </source>
</reference>